<dbReference type="PANTHER" id="PTHR13847:SF193">
    <property type="entry name" value="PYRUVATE DEHYDROGENASE PHOSPHATASE REGULATORY SUBUNIT, MITOCHONDRIAL"/>
    <property type="match status" value="1"/>
</dbReference>
<keyword evidence="1" id="KW-0812">Transmembrane</keyword>
<dbReference type="InterPro" id="IPR006076">
    <property type="entry name" value="FAD-dep_OxRdtase"/>
</dbReference>
<dbReference type="InterPro" id="IPR036188">
    <property type="entry name" value="FAD/NAD-bd_sf"/>
</dbReference>
<evidence type="ECO:0000256" key="1">
    <source>
        <dbReference type="SAM" id="Phobius"/>
    </source>
</evidence>
<reference evidence="3 4" key="1">
    <citation type="submission" date="2018-10" db="EMBL/GenBank/DDBJ databases">
        <title>Fifty Aureobasidium pullulans genomes reveal a recombining polyextremotolerant generalist.</title>
        <authorList>
            <person name="Gostincar C."/>
            <person name="Turk M."/>
            <person name="Zajc J."/>
            <person name="Gunde-Cimerman N."/>
        </authorList>
    </citation>
    <scope>NUCLEOTIDE SEQUENCE [LARGE SCALE GENOMIC DNA]</scope>
    <source>
        <strain evidence="3 4">EXF-10507</strain>
    </source>
</reference>
<dbReference type="Proteomes" id="UP000304928">
    <property type="component" value="Unassembled WGS sequence"/>
</dbReference>
<evidence type="ECO:0000313" key="3">
    <source>
        <dbReference type="EMBL" id="THW88815.1"/>
    </source>
</evidence>
<sequence length="408" mass="43903">MSIMADQDHQNQTIIIGAGIVGSSLAYFLSKASPETNILVLDRSISDIVGSTGYAPGFIGQYNEKPSLTKLAIDSVKEYTKLNTGFSRVGGLELASTDAGIKTLQSRLDASEKAGLPARLLDETEIVKLELPIAGSNAGTKALFFPDDGVAEPKVLCSAYRSMASENGVRFQEASVSEIVMAGDAVTGVLLDSGETISCSKLVLATGIWTASLLQKSSDIPSVPVVPVSHPYIYSKDRDHEVSPTPFMRWPESHVYARDHGARYGVGTYDHTPQHVSSPGHTATVPWQDELFNPAVTRAIADRFSADAEFTKHPPFGAEKIGGVFSVTPDNMPLLGPVAGVEGLWMAVAIWVTHAAGCARLLEKMILGEAYDEVIARDLHPGRFEGRSEEELEVTALKQYNDIYSTDC</sequence>
<keyword evidence="1" id="KW-1133">Transmembrane helix</keyword>
<dbReference type="AlphaFoldDB" id="A0A4S9B7H2"/>
<comment type="caution">
    <text evidence="3">The sequence shown here is derived from an EMBL/GenBank/DDBJ whole genome shotgun (WGS) entry which is preliminary data.</text>
</comment>
<dbReference type="PANTHER" id="PTHR13847">
    <property type="entry name" value="SARCOSINE DEHYDROGENASE-RELATED"/>
    <property type="match status" value="1"/>
</dbReference>
<name>A0A4S9B7H2_AURPU</name>
<dbReference type="EMBL" id="QZAR01000094">
    <property type="protein sequence ID" value="THW88815.1"/>
    <property type="molecule type" value="Genomic_DNA"/>
</dbReference>
<feature type="domain" description="FAD dependent oxidoreductase" evidence="2">
    <location>
        <begin position="14"/>
        <end position="363"/>
    </location>
</feature>
<dbReference type="SUPFAM" id="SSF54373">
    <property type="entry name" value="FAD-linked reductases, C-terminal domain"/>
    <property type="match status" value="1"/>
</dbReference>
<gene>
    <name evidence="3" type="ORF">D6D15_05719</name>
</gene>
<dbReference type="Gene3D" id="3.30.9.10">
    <property type="entry name" value="D-Amino Acid Oxidase, subunit A, domain 2"/>
    <property type="match status" value="1"/>
</dbReference>
<feature type="transmembrane region" description="Helical" evidence="1">
    <location>
        <begin position="12"/>
        <end position="29"/>
    </location>
</feature>
<organism evidence="3 4">
    <name type="scientific">Aureobasidium pullulans</name>
    <name type="common">Black yeast</name>
    <name type="synonym">Pullularia pullulans</name>
    <dbReference type="NCBI Taxonomy" id="5580"/>
    <lineage>
        <taxon>Eukaryota</taxon>
        <taxon>Fungi</taxon>
        <taxon>Dikarya</taxon>
        <taxon>Ascomycota</taxon>
        <taxon>Pezizomycotina</taxon>
        <taxon>Dothideomycetes</taxon>
        <taxon>Dothideomycetidae</taxon>
        <taxon>Dothideales</taxon>
        <taxon>Saccotheciaceae</taxon>
        <taxon>Aureobasidium</taxon>
    </lineage>
</organism>
<dbReference type="Pfam" id="PF01266">
    <property type="entry name" value="DAO"/>
    <property type="match status" value="1"/>
</dbReference>
<evidence type="ECO:0000259" key="2">
    <source>
        <dbReference type="Pfam" id="PF01266"/>
    </source>
</evidence>
<dbReference type="SUPFAM" id="SSF51905">
    <property type="entry name" value="FAD/NAD(P)-binding domain"/>
    <property type="match status" value="1"/>
</dbReference>
<dbReference type="GO" id="GO:0005739">
    <property type="term" value="C:mitochondrion"/>
    <property type="evidence" value="ECO:0007669"/>
    <property type="project" value="TreeGrafter"/>
</dbReference>
<proteinExistence type="predicted"/>
<keyword evidence="1" id="KW-0472">Membrane</keyword>
<dbReference type="Gene3D" id="3.50.50.60">
    <property type="entry name" value="FAD/NAD(P)-binding domain"/>
    <property type="match status" value="1"/>
</dbReference>
<accession>A0A4S9B7H2</accession>
<protein>
    <submittedName>
        <fullName evidence="3">FAD dependent oxidoreductase</fullName>
    </submittedName>
</protein>
<evidence type="ECO:0000313" key="4">
    <source>
        <dbReference type="Proteomes" id="UP000304928"/>
    </source>
</evidence>